<name>A0ACB8HLU4_9BRYO</name>
<gene>
    <name evidence="1" type="ORF">CY35_07G070600</name>
</gene>
<proteinExistence type="predicted"/>
<protein>
    <submittedName>
        <fullName evidence="1">Uncharacterized protein</fullName>
    </submittedName>
</protein>
<comment type="caution">
    <text evidence="1">The sequence shown here is derived from an EMBL/GenBank/DDBJ whole genome shotgun (WGS) entry which is preliminary data.</text>
</comment>
<dbReference type="EMBL" id="CM038913">
    <property type="protein sequence ID" value="KAH9557168.1"/>
    <property type="molecule type" value="Genomic_DNA"/>
</dbReference>
<dbReference type="Proteomes" id="UP000828922">
    <property type="component" value="Linkage Group LG07"/>
</dbReference>
<keyword evidence="2" id="KW-1185">Reference proteome</keyword>
<organism evidence="1 2">
    <name type="scientific">Sphagnum magellanicum</name>
    <dbReference type="NCBI Taxonomy" id="128215"/>
    <lineage>
        <taxon>Eukaryota</taxon>
        <taxon>Viridiplantae</taxon>
        <taxon>Streptophyta</taxon>
        <taxon>Embryophyta</taxon>
        <taxon>Bryophyta</taxon>
        <taxon>Sphagnophytina</taxon>
        <taxon>Sphagnopsida</taxon>
        <taxon>Sphagnales</taxon>
        <taxon>Sphagnaceae</taxon>
        <taxon>Sphagnum</taxon>
    </lineage>
</organism>
<evidence type="ECO:0000313" key="1">
    <source>
        <dbReference type="EMBL" id="KAH9557168.1"/>
    </source>
</evidence>
<accession>A0ACB8HLU4</accession>
<evidence type="ECO:0000313" key="2">
    <source>
        <dbReference type="Proteomes" id="UP000828922"/>
    </source>
</evidence>
<sequence>MAVACLTLACCVRPSSALLLSSHSSSSSLASADSSSITTLVGSLHTTTGVVVSDSNSDVGGGEGGQAEESAGVARGGAAGGGGDYAGGQGLHDWTRRRRGVVSAAALAMLSAFCSNCPSSHAFSLGISGPKEWLKGQKQKTAKFLFAPINASRDRLDSALLLLSGADGSSFGDYEEAGKLVKVAARDCMPAQPGSITEIQTRTGVEVCTFRLVLKNAASLLDKDDPLKVNADAALDALIRSFVALDRLLADGAAGATSRRENVMGALKETTVALDSFERGVRNCLGIA</sequence>
<reference evidence="2" key="1">
    <citation type="journal article" date="2022" name="New Phytol.">
        <title>Phylogenomic structure and speciation in an emerging model: the Sphagnum magellanicum complex (Bryophyta).</title>
        <authorList>
            <person name="Shaw A.J."/>
            <person name="Piatkowski B."/>
            <person name="Duffy A.M."/>
            <person name="Aguero B."/>
            <person name="Imwattana K."/>
            <person name="Nieto-Lugilde M."/>
            <person name="Healey A."/>
            <person name="Weston D.J."/>
            <person name="Patel M.N."/>
            <person name="Schmutz J."/>
            <person name="Grimwood J."/>
            <person name="Yavitt J.B."/>
            <person name="Hassel K."/>
            <person name="Stenoien H.K."/>
            <person name="Flatberg K.I."/>
            <person name="Bickford C.P."/>
            <person name="Hicks K.A."/>
        </authorList>
    </citation>
    <scope>NUCLEOTIDE SEQUENCE [LARGE SCALE GENOMIC DNA]</scope>
</reference>